<organism evidence="1 2">
    <name type="scientific">Dyadobacter koreensis</name>
    <dbReference type="NCBI Taxonomy" id="408657"/>
    <lineage>
        <taxon>Bacteria</taxon>
        <taxon>Pseudomonadati</taxon>
        <taxon>Bacteroidota</taxon>
        <taxon>Cytophagia</taxon>
        <taxon>Cytophagales</taxon>
        <taxon>Spirosomataceae</taxon>
        <taxon>Dyadobacter</taxon>
    </lineage>
</organism>
<gene>
    <name evidence="1" type="ORF">SAMN04487995_3823</name>
</gene>
<evidence type="ECO:0000313" key="1">
    <source>
        <dbReference type="EMBL" id="SEJ26124.1"/>
    </source>
</evidence>
<dbReference type="RefSeq" id="WP_090337860.1">
    <property type="nucleotide sequence ID" value="NZ_FNXY01000006.1"/>
</dbReference>
<dbReference type="Proteomes" id="UP000199532">
    <property type="component" value="Unassembled WGS sequence"/>
</dbReference>
<accession>A0A1H6XF33</accession>
<dbReference type="EMBL" id="FNXY01000006">
    <property type="protein sequence ID" value="SEJ26124.1"/>
    <property type="molecule type" value="Genomic_DNA"/>
</dbReference>
<dbReference type="OrthoDB" id="965142at2"/>
<evidence type="ECO:0000313" key="2">
    <source>
        <dbReference type="Proteomes" id="UP000199532"/>
    </source>
</evidence>
<protein>
    <submittedName>
        <fullName evidence="1">Uncharacterized protein</fullName>
    </submittedName>
</protein>
<sequence>MQQISKNYSIFAHALHSRLQLIKNKIDASPDMSPQELITLNKKYFDMVAQSVDTFHNYKAGRNDYHNAAELFLATLAPHEKEIQSQPVWKPKFPNRPKS</sequence>
<reference evidence="1 2" key="1">
    <citation type="submission" date="2016-10" db="EMBL/GenBank/DDBJ databases">
        <authorList>
            <person name="de Groot N.N."/>
        </authorList>
    </citation>
    <scope>NUCLEOTIDE SEQUENCE [LARGE SCALE GENOMIC DNA]</scope>
    <source>
        <strain evidence="1 2">DSM 19938</strain>
    </source>
</reference>
<name>A0A1H6XF33_9BACT</name>
<proteinExistence type="predicted"/>
<dbReference type="AlphaFoldDB" id="A0A1H6XF33"/>
<keyword evidence="2" id="KW-1185">Reference proteome</keyword>